<proteinExistence type="predicted"/>
<keyword evidence="3" id="KW-0812">Transmembrane</keyword>
<feature type="transmembrane region" description="Helical" evidence="3">
    <location>
        <begin position="75"/>
        <end position="95"/>
    </location>
</feature>
<keyword evidence="2" id="KW-0804">Transcription</keyword>
<evidence type="ECO:0000256" key="1">
    <source>
        <dbReference type="ARBA" id="ARBA00023015"/>
    </source>
</evidence>
<dbReference type="EMBL" id="VDFW01000005">
    <property type="protein sequence ID" value="TNC27691.1"/>
    <property type="molecule type" value="Genomic_DNA"/>
</dbReference>
<protein>
    <submittedName>
        <fullName evidence="4">Uncharacterized protein</fullName>
    </submittedName>
</protein>
<dbReference type="Gene3D" id="1.10.10.1320">
    <property type="entry name" value="Anti-sigma factor, zinc-finger domain"/>
    <property type="match status" value="1"/>
</dbReference>
<organism evidence="4 5">
    <name type="scientific">Amycolatopsis alkalitolerans</name>
    <dbReference type="NCBI Taxonomy" id="2547244"/>
    <lineage>
        <taxon>Bacteria</taxon>
        <taxon>Bacillati</taxon>
        <taxon>Actinomycetota</taxon>
        <taxon>Actinomycetes</taxon>
        <taxon>Pseudonocardiales</taxon>
        <taxon>Pseudonocardiaceae</taxon>
        <taxon>Amycolatopsis</taxon>
    </lineage>
</organism>
<keyword evidence="1" id="KW-0805">Transcription regulation</keyword>
<keyword evidence="3" id="KW-1133">Transmembrane helix</keyword>
<dbReference type="RefSeq" id="WP_139096014.1">
    <property type="nucleotide sequence ID" value="NZ_VDFW01000005.1"/>
</dbReference>
<keyword evidence="3" id="KW-0472">Membrane</keyword>
<dbReference type="Proteomes" id="UP000305546">
    <property type="component" value="Unassembled WGS sequence"/>
</dbReference>
<comment type="caution">
    <text evidence="4">The sequence shown here is derived from an EMBL/GenBank/DDBJ whole genome shotgun (WGS) entry which is preliminary data.</text>
</comment>
<name>A0A5C4M8W3_9PSEU</name>
<dbReference type="InterPro" id="IPR041916">
    <property type="entry name" value="Anti_sigma_zinc_sf"/>
</dbReference>
<evidence type="ECO:0000313" key="5">
    <source>
        <dbReference type="Proteomes" id="UP000305546"/>
    </source>
</evidence>
<evidence type="ECO:0000256" key="3">
    <source>
        <dbReference type="SAM" id="Phobius"/>
    </source>
</evidence>
<evidence type="ECO:0000256" key="2">
    <source>
        <dbReference type="ARBA" id="ARBA00023163"/>
    </source>
</evidence>
<reference evidence="4 5" key="1">
    <citation type="submission" date="2019-06" db="EMBL/GenBank/DDBJ databases">
        <title>Amycolatopsis alkalitolerans sp. nov., isolated from Gastrodia elata Blume.</title>
        <authorList>
            <person name="Narsing Rao M.P."/>
            <person name="Li W.J."/>
        </authorList>
    </citation>
    <scope>NUCLEOTIDE SEQUENCE [LARGE SCALE GENOMIC DNA]</scope>
    <source>
        <strain evidence="4 5">SYSUP0005</strain>
    </source>
</reference>
<dbReference type="AlphaFoldDB" id="A0A5C4M8W3"/>
<accession>A0A5C4M8W3</accession>
<gene>
    <name evidence="4" type="ORF">FG385_08175</name>
</gene>
<sequence length="204" mass="21609">MNCPYTSSVAAHVLGALEPGESVELERHYRTCPQCREELVMLAPLPGLLVRLSPEDTGPQPAKAHRPAPRRARRLHVIAAALALIAVAGAAGYTAGHDTSGTPAAATVSWSRTVSATPTMRATADLTARPWGTQVGLHLANPPSGKQCHLVAFTRDGSQQTIGWWTTGYYTDAYITTSTSVPLTELSRLEVRDATGTALAGITK</sequence>
<evidence type="ECO:0000313" key="4">
    <source>
        <dbReference type="EMBL" id="TNC27691.1"/>
    </source>
</evidence>
<dbReference type="OrthoDB" id="5242431at2"/>
<keyword evidence="5" id="KW-1185">Reference proteome</keyword>